<dbReference type="AlphaFoldDB" id="K2BAV9"/>
<gene>
    <name evidence="2" type="ORF">ACD_49C00077G0031</name>
</gene>
<dbReference type="EMBL" id="AMFJ01021663">
    <property type="protein sequence ID" value="EKD65903.1"/>
    <property type="molecule type" value="Genomic_DNA"/>
</dbReference>
<accession>K2BAV9</accession>
<sequence>MSIPLNHKREVSLAPLDDNKKSFILDNLLKDSKTSIINFYKREIAIILISLKRGAKKNWANRKIQNLIEKDAKRIVENTDKTVEKIKKLGNKWSDTFNEIFKLLNDNIKNDPFLSKEIDAKQFDIILKELLSIYLFIEKDNIDLLIRKTETSIKSLLNPEISAILRDVKNKFDIVFDFYWSANFCAKKFFEETKDLTMDIKLLKLQLEEKDKEIISIKRAQRKTETALKSKGDEAERLRQDREKLSKKIEELENKLASMVVMEENMKNQQNSFTSWEDNVVWEEIALNAEFELGKMREELQEIKKENIQLLGQIESLNWQIQNMENLKIKFAQFSTIEAFLEECELDIDNLESDEIIKYLSLIDCPINLKQKAIKAVIHFIDNIFLKNISKWASSSTTWVWGVSWGKYANNFINPILNFVKEKAKMQWSQNFIEFLSNINWKELIEEYKETNDYKTKKDRVMSNVFVLVKDNEEYMGFFEALSYLWEKFKEINLWNTDLQVLCSNIKEVLLDTDYTKRELKKLVTKASYLRKK</sequence>
<organism evidence="2">
    <name type="scientific">uncultured bacterium</name>
    <name type="common">gcode 4</name>
    <dbReference type="NCBI Taxonomy" id="1234023"/>
    <lineage>
        <taxon>Bacteria</taxon>
        <taxon>environmental samples</taxon>
    </lineage>
</organism>
<feature type="coiled-coil region" evidence="1">
    <location>
        <begin position="200"/>
        <end position="320"/>
    </location>
</feature>
<comment type="caution">
    <text evidence="2">The sequence shown here is derived from an EMBL/GenBank/DDBJ whole genome shotgun (WGS) entry which is preliminary data.</text>
</comment>
<proteinExistence type="predicted"/>
<reference evidence="2" key="1">
    <citation type="journal article" date="2012" name="Science">
        <title>Fermentation, hydrogen, and sulfur metabolism in multiple uncultivated bacterial phyla.</title>
        <authorList>
            <person name="Wrighton K.C."/>
            <person name="Thomas B.C."/>
            <person name="Sharon I."/>
            <person name="Miller C.S."/>
            <person name="Castelle C.J."/>
            <person name="VerBerkmoes N.C."/>
            <person name="Wilkins M.J."/>
            <person name="Hettich R.L."/>
            <person name="Lipton M.S."/>
            <person name="Williams K.H."/>
            <person name="Long P.E."/>
            <person name="Banfield J.F."/>
        </authorList>
    </citation>
    <scope>NUCLEOTIDE SEQUENCE [LARGE SCALE GENOMIC DNA]</scope>
</reference>
<protein>
    <submittedName>
        <fullName evidence="2">Uncharacterized protein</fullName>
    </submittedName>
</protein>
<name>K2BAV9_9BACT</name>
<evidence type="ECO:0000313" key="2">
    <source>
        <dbReference type="EMBL" id="EKD65903.1"/>
    </source>
</evidence>
<evidence type="ECO:0000256" key="1">
    <source>
        <dbReference type="SAM" id="Coils"/>
    </source>
</evidence>
<keyword evidence="1" id="KW-0175">Coiled coil</keyword>